<comment type="caution">
    <text evidence="1">The sequence shown here is derived from an EMBL/GenBank/DDBJ whole genome shotgun (WGS) entry which is preliminary data.</text>
</comment>
<dbReference type="Pfam" id="PF05045">
    <property type="entry name" value="RgpF"/>
    <property type="match status" value="1"/>
</dbReference>
<protein>
    <submittedName>
        <fullName evidence="1">Rhamnan synthesis F family protein</fullName>
    </submittedName>
</protein>
<keyword evidence="2" id="KW-1185">Reference proteome</keyword>
<proteinExistence type="predicted"/>
<reference evidence="1 2" key="1">
    <citation type="submission" date="2022-06" db="EMBL/GenBank/DDBJ databases">
        <title>Rhizosaccharibacter gen. nov. sp. nov. KSS12, endophytic bacteria isolated from sugarcane.</title>
        <authorList>
            <person name="Pitiwittayakul N."/>
        </authorList>
    </citation>
    <scope>NUCLEOTIDE SEQUENCE [LARGE SCALE GENOMIC DNA]</scope>
    <source>
        <strain evidence="1 2">KSS12</strain>
    </source>
</reference>
<evidence type="ECO:0000313" key="1">
    <source>
        <dbReference type="EMBL" id="MCQ8241718.1"/>
    </source>
</evidence>
<name>A0ABT1VZE4_9PROT</name>
<dbReference type="RefSeq" id="WP_422920459.1">
    <property type="nucleotide sequence ID" value="NZ_JAMZEJ010000007.1"/>
</dbReference>
<accession>A0ABT1VZE4</accession>
<sequence length="294" mass="33193">MTKNVCLFAQYHPRGRVPEHTLHYLAALRDCGFIVHMAMSGCDEADPADVPRLRQLGVHWHPRPNRGLDFGAWQHLLGLDDVVDADRVLLANDSVFGPLRPLGALVARMEADAPDVWGMVESHENGWHLQSWFLCFRRAALAAPPIRRVLSQPFGEMDKREIVLHGELGMGAAILAAGLRWRAAWQPPRRGLRRLVATNPLHVDWRTTLDRVPFLKVELLRDNPARIPWAGEWRRALADHPPQMRGMIEAHLNAVTGRPDGPAASLRMRAVYALLSLDRMDAVRTLLRPWRAPS</sequence>
<dbReference type="Proteomes" id="UP001524547">
    <property type="component" value="Unassembled WGS sequence"/>
</dbReference>
<gene>
    <name evidence="1" type="ORF">NFI88_12815</name>
</gene>
<evidence type="ECO:0000313" key="2">
    <source>
        <dbReference type="Proteomes" id="UP001524547"/>
    </source>
</evidence>
<dbReference type="InterPro" id="IPR007739">
    <property type="entry name" value="RgpF"/>
</dbReference>
<dbReference type="EMBL" id="JAMZEJ010000007">
    <property type="protein sequence ID" value="MCQ8241718.1"/>
    <property type="molecule type" value="Genomic_DNA"/>
</dbReference>
<organism evidence="1 2">
    <name type="scientific">Rhizosaccharibacter radicis</name>
    <dbReference type="NCBI Taxonomy" id="2782605"/>
    <lineage>
        <taxon>Bacteria</taxon>
        <taxon>Pseudomonadati</taxon>
        <taxon>Pseudomonadota</taxon>
        <taxon>Alphaproteobacteria</taxon>
        <taxon>Acetobacterales</taxon>
        <taxon>Acetobacteraceae</taxon>
        <taxon>Rhizosaccharibacter</taxon>
    </lineage>
</organism>